<dbReference type="AlphaFoldDB" id="A0AAE3DTP1"/>
<dbReference type="SUPFAM" id="SSF51445">
    <property type="entry name" value="(Trans)glycosidases"/>
    <property type="match status" value="1"/>
</dbReference>
<dbReference type="GO" id="GO:0008422">
    <property type="term" value="F:beta-glucosidase activity"/>
    <property type="evidence" value="ECO:0007669"/>
    <property type="project" value="TreeGrafter"/>
</dbReference>
<evidence type="ECO:0000313" key="6">
    <source>
        <dbReference type="Proteomes" id="UP001197875"/>
    </source>
</evidence>
<dbReference type="PANTHER" id="PTHR31297">
    <property type="entry name" value="GLUCAN ENDO-1,6-BETA-GLUCOSIDASE B"/>
    <property type="match status" value="1"/>
</dbReference>
<gene>
    <name evidence="5" type="ORF">LKD71_11280</name>
</gene>
<protein>
    <submittedName>
        <fullName evidence="5">Glycoside hydrolase family 5 protein</fullName>
    </submittedName>
</protein>
<evidence type="ECO:0000256" key="2">
    <source>
        <dbReference type="ARBA" id="ARBA00023295"/>
    </source>
</evidence>
<keyword evidence="1 3" id="KW-0378">Hydrolase</keyword>
<dbReference type="Gene3D" id="3.20.20.80">
    <property type="entry name" value="Glycosidases"/>
    <property type="match status" value="1"/>
</dbReference>
<proteinExistence type="inferred from homology"/>
<comment type="similarity">
    <text evidence="3">Belongs to the glycosyl hydrolase 5 (cellulase A) family.</text>
</comment>
<dbReference type="GO" id="GO:0005576">
    <property type="term" value="C:extracellular region"/>
    <property type="evidence" value="ECO:0007669"/>
    <property type="project" value="TreeGrafter"/>
</dbReference>
<keyword evidence="2 3" id="KW-0326">Glycosidase</keyword>
<dbReference type="Proteomes" id="UP001197875">
    <property type="component" value="Unassembled WGS sequence"/>
</dbReference>
<organism evidence="5 6">
    <name type="scientific">Fusicatenibacter faecihominis</name>
    <dbReference type="NCBI Taxonomy" id="2881276"/>
    <lineage>
        <taxon>Bacteria</taxon>
        <taxon>Bacillati</taxon>
        <taxon>Bacillota</taxon>
        <taxon>Clostridia</taxon>
        <taxon>Lachnospirales</taxon>
        <taxon>Lachnospiraceae</taxon>
        <taxon>Fusicatenibacter</taxon>
    </lineage>
</organism>
<accession>A0AAE3DTP1</accession>
<evidence type="ECO:0000259" key="4">
    <source>
        <dbReference type="Pfam" id="PF00150"/>
    </source>
</evidence>
<name>A0AAE3DTP1_9FIRM</name>
<keyword evidence="6" id="KW-1185">Reference proteome</keyword>
<dbReference type="Pfam" id="PF00150">
    <property type="entry name" value="Cellulase"/>
    <property type="match status" value="1"/>
</dbReference>
<dbReference type="InterPro" id="IPR017853">
    <property type="entry name" value="GH"/>
</dbReference>
<evidence type="ECO:0000256" key="3">
    <source>
        <dbReference type="RuleBase" id="RU361153"/>
    </source>
</evidence>
<reference evidence="5 6" key="1">
    <citation type="submission" date="2021-10" db="EMBL/GenBank/DDBJ databases">
        <title>Anaerobic single-cell dispensing facilitates the cultivation of human gut bacteria.</title>
        <authorList>
            <person name="Afrizal A."/>
        </authorList>
    </citation>
    <scope>NUCLEOTIDE SEQUENCE [LARGE SCALE GENOMIC DNA]</scope>
    <source>
        <strain evidence="5 6">CLA-AA-H277</strain>
    </source>
</reference>
<evidence type="ECO:0000313" key="5">
    <source>
        <dbReference type="EMBL" id="MCC2190381.1"/>
    </source>
</evidence>
<dbReference type="RefSeq" id="WP_227615482.1">
    <property type="nucleotide sequence ID" value="NZ_JAJEPR010000018.1"/>
</dbReference>
<dbReference type="GO" id="GO:0009986">
    <property type="term" value="C:cell surface"/>
    <property type="evidence" value="ECO:0007669"/>
    <property type="project" value="TreeGrafter"/>
</dbReference>
<dbReference type="GO" id="GO:0009251">
    <property type="term" value="P:glucan catabolic process"/>
    <property type="evidence" value="ECO:0007669"/>
    <property type="project" value="TreeGrafter"/>
</dbReference>
<dbReference type="EMBL" id="JAJEPR010000018">
    <property type="protein sequence ID" value="MCC2190381.1"/>
    <property type="molecule type" value="Genomic_DNA"/>
</dbReference>
<dbReference type="InterPro" id="IPR001547">
    <property type="entry name" value="Glyco_hydro_5"/>
</dbReference>
<dbReference type="PANTHER" id="PTHR31297:SF13">
    <property type="entry name" value="PUTATIVE-RELATED"/>
    <property type="match status" value="1"/>
</dbReference>
<sequence length="563" mass="64230">MSKFSRDRVKGFLHTDGRKMVNENGETVVLRGWGVGSWMNPEGFMIGGVPLFAEVGGFNDFALPRRFERGRTMETTVRELAGTAYAKEFAKKWYRSYLSEEDIRLMADMGYNSVRLPVSARLFLAEEPEIQWIEEGFAVLEQVLDWCEKYHVYAILDLHGAPGGQSALACDDGIDNRPHMFTEPESRERALLVWEEFAKRYHDRWIIGGYDLLNEPLSGPDCRKLLPELAKFYDDVIPRIRKYDKNHMLTLEGSVFSMDMDIFDHEYDPECHNWCIHIHYYGFSPEVRTLYRFLDASLKNNVPIWIGEGGSDPVSNSVFYEIAGAYDIGYAVWSWKRADDPKGDGSSAVTYPIPEKWDVMRDYIRNGGPRPSYKESQEILDEMLEKMKPEYYTVDRTYNYYNLRQPGIRIPAVGFNQGSTKSNGWIYGNAFGYRTEEGMKMPLRPDAMPPQHVVVPTGEPLRKSSPLKDLCLELREGEAAAYTIRDVKETCLVSATVRALGEKASVIVTCTSEEGKREVSEITVTGTETKEYDLASLSEGAEWTISLETKEGTVQLDEVIFAR</sequence>
<evidence type="ECO:0000256" key="1">
    <source>
        <dbReference type="ARBA" id="ARBA00022801"/>
    </source>
</evidence>
<feature type="domain" description="Glycoside hydrolase family 5" evidence="4">
    <location>
        <begin position="88"/>
        <end position="338"/>
    </location>
</feature>
<comment type="caution">
    <text evidence="5">The sequence shown here is derived from an EMBL/GenBank/DDBJ whole genome shotgun (WGS) entry which is preliminary data.</text>
</comment>
<dbReference type="InterPro" id="IPR050386">
    <property type="entry name" value="Glycosyl_hydrolase_5"/>
</dbReference>